<dbReference type="EMBL" id="FCNP01000033">
    <property type="protein sequence ID" value="CVI58829.1"/>
    <property type="molecule type" value="Genomic_DNA"/>
</dbReference>
<accession>A0A1S7TW44</accession>
<dbReference type="Pfam" id="PF00589">
    <property type="entry name" value="Phage_integrase"/>
    <property type="match status" value="1"/>
</dbReference>
<dbReference type="PANTHER" id="PTHR30349:SF64">
    <property type="entry name" value="PROPHAGE INTEGRASE INTD-RELATED"/>
    <property type="match status" value="1"/>
</dbReference>
<dbReference type="GO" id="GO:0006310">
    <property type="term" value="P:DNA recombination"/>
    <property type="evidence" value="ECO:0007669"/>
    <property type="project" value="UniProtKB-KW"/>
</dbReference>
<gene>
    <name evidence="5" type="ORF">AGR7A_Lc120278</name>
</gene>
<evidence type="ECO:0000259" key="4">
    <source>
        <dbReference type="PROSITE" id="PS51898"/>
    </source>
</evidence>
<evidence type="ECO:0000256" key="1">
    <source>
        <dbReference type="ARBA" id="ARBA00022908"/>
    </source>
</evidence>
<keyword evidence="2" id="KW-0233">DNA recombination</keyword>
<dbReference type="CDD" id="cd00796">
    <property type="entry name" value="INT_Rci_Hp1_C"/>
    <property type="match status" value="1"/>
</dbReference>
<evidence type="ECO:0000313" key="6">
    <source>
        <dbReference type="Proteomes" id="UP000192140"/>
    </source>
</evidence>
<feature type="compositionally biased region" description="Basic and acidic residues" evidence="3">
    <location>
        <begin position="322"/>
        <end position="338"/>
    </location>
</feature>
<feature type="domain" description="Tyr recombinase" evidence="4">
    <location>
        <begin position="151"/>
        <end position="323"/>
    </location>
</feature>
<reference evidence="5" key="1">
    <citation type="submission" date="2016-01" db="EMBL/GenBank/DDBJ databases">
        <authorList>
            <person name="Regsiter A."/>
            <person name="william w."/>
        </authorList>
    </citation>
    <scope>NUCLEOTIDE SEQUENCE</scope>
    <source>
        <strain evidence="5">NCPPB 1641</strain>
    </source>
</reference>
<keyword evidence="1" id="KW-0229">DNA integration</keyword>
<dbReference type="InterPro" id="IPR011010">
    <property type="entry name" value="DNA_brk_join_enz"/>
</dbReference>
<protein>
    <recommendedName>
        <fullName evidence="4">Tyr recombinase domain-containing protein</fullName>
    </recommendedName>
</protein>
<name>A0A1S7TW44_9HYPH</name>
<dbReference type="InterPro" id="IPR050090">
    <property type="entry name" value="Tyrosine_recombinase_XerCD"/>
</dbReference>
<comment type="caution">
    <text evidence="5">The sequence shown here is derived from an EMBL/GenBank/DDBJ whole genome shotgun (WGS) entry which is preliminary data.</text>
</comment>
<dbReference type="PANTHER" id="PTHR30349">
    <property type="entry name" value="PHAGE INTEGRASE-RELATED"/>
    <property type="match status" value="1"/>
</dbReference>
<evidence type="ECO:0000313" key="5">
    <source>
        <dbReference type="EMBL" id="CVI58829.1"/>
    </source>
</evidence>
<keyword evidence="6" id="KW-1185">Reference proteome</keyword>
<dbReference type="PROSITE" id="PS51898">
    <property type="entry name" value="TYR_RECOMBINASE"/>
    <property type="match status" value="1"/>
</dbReference>
<dbReference type="InterPro" id="IPR002104">
    <property type="entry name" value="Integrase_catalytic"/>
</dbReference>
<feature type="region of interest" description="Disordered" evidence="3">
    <location>
        <begin position="322"/>
        <end position="346"/>
    </location>
</feature>
<dbReference type="AlphaFoldDB" id="A0A1S7TW44"/>
<organism evidence="5 6">
    <name type="scientific">Agrobacterium deltaense NCPPB 1641</name>
    <dbReference type="NCBI Taxonomy" id="1183425"/>
    <lineage>
        <taxon>Bacteria</taxon>
        <taxon>Pseudomonadati</taxon>
        <taxon>Pseudomonadota</taxon>
        <taxon>Alphaproteobacteria</taxon>
        <taxon>Hyphomicrobiales</taxon>
        <taxon>Rhizobiaceae</taxon>
        <taxon>Rhizobium/Agrobacterium group</taxon>
        <taxon>Agrobacterium</taxon>
    </lineage>
</organism>
<dbReference type="Gene3D" id="1.10.443.10">
    <property type="entry name" value="Intergrase catalytic core"/>
    <property type="match status" value="1"/>
</dbReference>
<dbReference type="SUPFAM" id="SSF56349">
    <property type="entry name" value="DNA breaking-rejoining enzymes"/>
    <property type="match status" value="1"/>
</dbReference>
<dbReference type="RefSeq" id="WP_080854126.1">
    <property type="nucleotide sequence ID" value="NZ_LT009776.1"/>
</dbReference>
<dbReference type="InterPro" id="IPR013762">
    <property type="entry name" value="Integrase-like_cat_sf"/>
</dbReference>
<evidence type="ECO:0000256" key="2">
    <source>
        <dbReference type="ARBA" id="ARBA00023172"/>
    </source>
</evidence>
<proteinExistence type="predicted"/>
<dbReference type="Proteomes" id="UP000192140">
    <property type="component" value="Unassembled WGS sequence"/>
</dbReference>
<evidence type="ECO:0000256" key="3">
    <source>
        <dbReference type="SAM" id="MobiDB-lite"/>
    </source>
</evidence>
<dbReference type="GO" id="GO:0003677">
    <property type="term" value="F:DNA binding"/>
    <property type="evidence" value="ECO:0007669"/>
    <property type="project" value="InterPro"/>
</dbReference>
<dbReference type="GO" id="GO:0015074">
    <property type="term" value="P:DNA integration"/>
    <property type="evidence" value="ECO:0007669"/>
    <property type="project" value="UniProtKB-KW"/>
</dbReference>
<sequence length="346" mass="39188">MPEWRLTRLNGEFCVTWDEAGGIRRRYRLGTTDQKEASRRAASRYAELIRPKGTTIADLWKAYCVEKEGRAVVSTMGFTWKALEARFGPMEGTAVTVLDCRAHTEERRKAGIQDGTIYTELGHLRTVLVWSMKNGLIDRAPHVERPPKPDPKEGYLTRVEVMRLMEKAKVPHIKLAVLLMIGTGARNAAALELTWDRVDFQRRLIQLRNPFDQSRRKGRATVPMNDTLMQALKEAKDAALSPFVIEWAGVPVKSIKKGLKAAAKAAYLDDVSPHMLRHSAAVWLAEDGHSMTRIGQFLGHSNSRITEKVYARYSPEHLRDLADTLDMKNNDPEPRYRTSDPVMKAV</sequence>